<accession>A0A9D5Q7F1</accession>
<evidence type="ECO:0000256" key="1">
    <source>
        <dbReference type="SAM" id="SignalP"/>
    </source>
</evidence>
<name>A0A9D5Q7F1_9BACT</name>
<feature type="signal peptide" evidence="1">
    <location>
        <begin position="1"/>
        <end position="22"/>
    </location>
</feature>
<feature type="chain" id="PRO_5039247934" description="Outer membrane protein beta-barrel domain-containing protein" evidence="1">
    <location>
        <begin position="23"/>
        <end position="178"/>
    </location>
</feature>
<dbReference type="Proteomes" id="UP000649604">
    <property type="component" value="Unassembled WGS sequence"/>
</dbReference>
<evidence type="ECO:0008006" key="4">
    <source>
        <dbReference type="Google" id="ProtNLM"/>
    </source>
</evidence>
<gene>
    <name evidence="2" type="ORF">GF339_19780</name>
</gene>
<dbReference type="SUPFAM" id="SSF56925">
    <property type="entry name" value="OMPA-like"/>
    <property type="match status" value="1"/>
</dbReference>
<sequence length="178" mass="19372">MNRRRYLLVGCMLIMGLGGVWPCAASSAAGLHRFGGGIHYWYSLEDIVLEGVKEDGVAGLVSYQYMMGELFTVEAALELLGEGYAGADAMVLAPQAYVLVGRAIYAGAGIGINYSDGEMADAPFFALRTGLDLEILPSIYLDLNLNYRFEQWDFARIEDEVTLNTITAGGTIRIELGR</sequence>
<reference evidence="2" key="1">
    <citation type="submission" date="2019-11" db="EMBL/GenBank/DDBJ databases">
        <title>Microbial mats filling the niche in hypersaline microbial mats.</title>
        <authorList>
            <person name="Wong H.L."/>
            <person name="Macleod F.I."/>
            <person name="White R.A. III"/>
            <person name="Burns B.P."/>
        </authorList>
    </citation>
    <scope>NUCLEOTIDE SEQUENCE</scope>
    <source>
        <strain evidence="2">Rbin_158</strain>
    </source>
</reference>
<organism evidence="2 3">
    <name type="scientific">candidate division KSB3 bacterium</name>
    <dbReference type="NCBI Taxonomy" id="2044937"/>
    <lineage>
        <taxon>Bacteria</taxon>
        <taxon>candidate division KSB3</taxon>
    </lineage>
</organism>
<dbReference type="AlphaFoldDB" id="A0A9D5Q7F1"/>
<dbReference type="InterPro" id="IPR011250">
    <property type="entry name" value="OMP/PagP_B-barrel"/>
</dbReference>
<comment type="caution">
    <text evidence="2">The sequence shown here is derived from an EMBL/GenBank/DDBJ whole genome shotgun (WGS) entry which is preliminary data.</text>
</comment>
<protein>
    <recommendedName>
        <fullName evidence="4">Outer membrane protein beta-barrel domain-containing protein</fullName>
    </recommendedName>
</protein>
<keyword evidence="1" id="KW-0732">Signal</keyword>
<evidence type="ECO:0000313" key="3">
    <source>
        <dbReference type="Proteomes" id="UP000649604"/>
    </source>
</evidence>
<proteinExistence type="predicted"/>
<evidence type="ECO:0000313" key="2">
    <source>
        <dbReference type="EMBL" id="MBD3326834.1"/>
    </source>
</evidence>
<dbReference type="EMBL" id="WJJP01000646">
    <property type="protein sequence ID" value="MBD3326834.1"/>
    <property type="molecule type" value="Genomic_DNA"/>
</dbReference>